<dbReference type="Gene3D" id="1.10.238.200">
    <property type="entry name" value="Cullin, PONY binding domain"/>
    <property type="match status" value="1"/>
</dbReference>
<keyword evidence="1" id="KW-0833">Ubl conjugation pathway</keyword>
<dbReference type="PANTHER" id="PTHR12281">
    <property type="entry name" value="RP42 RELATED"/>
    <property type="match status" value="1"/>
</dbReference>
<evidence type="ECO:0000313" key="4">
    <source>
        <dbReference type="EMBL" id="GJQ15622.1"/>
    </source>
</evidence>
<dbReference type="InterPro" id="IPR042460">
    <property type="entry name" value="DCN1-like_PONY"/>
</dbReference>
<dbReference type="Proteomes" id="UP001061958">
    <property type="component" value="Unassembled WGS sequence"/>
</dbReference>
<dbReference type="OrthoDB" id="780at2759"/>
<dbReference type="FunFam" id="1.10.238.200:FF:000003">
    <property type="entry name" value="DCN1-like protein 3"/>
    <property type="match status" value="1"/>
</dbReference>
<dbReference type="InterPro" id="IPR005176">
    <property type="entry name" value="PONY_dom"/>
</dbReference>
<dbReference type="AlphaFoldDB" id="A0A9C7UUI1"/>
<keyword evidence="5" id="KW-1185">Reference proteome</keyword>
<evidence type="ECO:0000313" key="5">
    <source>
        <dbReference type="Proteomes" id="UP001061958"/>
    </source>
</evidence>
<organism evidence="4 5">
    <name type="scientific">Galdieria partita</name>
    <dbReference type="NCBI Taxonomy" id="83374"/>
    <lineage>
        <taxon>Eukaryota</taxon>
        <taxon>Rhodophyta</taxon>
        <taxon>Bangiophyceae</taxon>
        <taxon>Galdieriales</taxon>
        <taxon>Galdieriaceae</taxon>
        <taxon>Galdieria</taxon>
    </lineage>
</organism>
<evidence type="ECO:0000259" key="3">
    <source>
        <dbReference type="PROSITE" id="PS51229"/>
    </source>
</evidence>
<gene>
    <name evidence="4" type="ORF">GpartN1_g7413.t1</name>
</gene>
<dbReference type="Pfam" id="PF03556">
    <property type="entry name" value="Cullin_binding"/>
    <property type="match status" value="1"/>
</dbReference>
<name>A0A9C7UUI1_9RHOD</name>
<sequence>MKRADKKALLELFQTYKEPLGNYIGAEGLQKLFEDLQVDPSDIVTLVLAWKLRASSTCEFTETEFVEGLANLQVDSLEKLKRKLSSLRKEIEDPSKFKAFYQFVFQYSKEPSQRSLPAETAMALWDILLRGRFSLLDSWLEFLKNNTHSISKDTWNLLYDFSQLSETDLSDYDDNGAWPVLIDDFVKWLKKEQPNKHES</sequence>
<dbReference type="GO" id="GO:0031624">
    <property type="term" value="F:ubiquitin conjugating enzyme binding"/>
    <property type="evidence" value="ECO:0007669"/>
    <property type="project" value="TreeGrafter"/>
</dbReference>
<dbReference type="PANTHER" id="PTHR12281:SF31">
    <property type="entry name" value="DCN1-LIKE PROTEIN 3"/>
    <property type="match status" value="1"/>
</dbReference>
<evidence type="ECO:0000256" key="2">
    <source>
        <dbReference type="RuleBase" id="RU410713"/>
    </source>
</evidence>
<dbReference type="GO" id="GO:0045116">
    <property type="term" value="P:protein neddylation"/>
    <property type="evidence" value="ECO:0007669"/>
    <property type="project" value="TreeGrafter"/>
</dbReference>
<dbReference type="GO" id="GO:0097602">
    <property type="term" value="F:cullin family protein binding"/>
    <property type="evidence" value="ECO:0007669"/>
    <property type="project" value="TreeGrafter"/>
</dbReference>
<dbReference type="GO" id="GO:0000151">
    <property type="term" value="C:ubiquitin ligase complex"/>
    <property type="evidence" value="ECO:0007669"/>
    <property type="project" value="TreeGrafter"/>
</dbReference>
<reference evidence="4" key="1">
    <citation type="journal article" date="2022" name="Proc. Natl. Acad. Sci. U.S.A.">
        <title>Life cycle and functional genomics of the unicellular red alga Galdieria for elucidating algal and plant evolution and industrial use.</title>
        <authorList>
            <person name="Hirooka S."/>
            <person name="Itabashi T."/>
            <person name="Ichinose T.M."/>
            <person name="Onuma R."/>
            <person name="Fujiwara T."/>
            <person name="Yamashita S."/>
            <person name="Jong L.W."/>
            <person name="Tomita R."/>
            <person name="Iwane A.H."/>
            <person name="Miyagishima S.Y."/>
        </authorList>
    </citation>
    <scope>NUCLEOTIDE SEQUENCE</scope>
    <source>
        <strain evidence="4">NBRC 102759</strain>
    </source>
</reference>
<protein>
    <recommendedName>
        <fullName evidence="2">Defective in cullin neddylation protein</fullName>
    </recommendedName>
</protein>
<dbReference type="GO" id="GO:0032182">
    <property type="term" value="F:ubiquitin-like protein binding"/>
    <property type="evidence" value="ECO:0007669"/>
    <property type="project" value="TreeGrafter"/>
</dbReference>
<proteinExistence type="predicted"/>
<dbReference type="PROSITE" id="PS51229">
    <property type="entry name" value="DCUN1"/>
    <property type="match status" value="1"/>
</dbReference>
<comment type="caution">
    <text evidence="4">The sequence shown here is derived from an EMBL/GenBank/DDBJ whole genome shotgun (WGS) entry which is preliminary data.</text>
</comment>
<comment type="function">
    <text evidence="2">Neddylation of cullins play an essential role in the regulation of SCF-type complexes activity.</text>
</comment>
<dbReference type="Gene3D" id="1.10.238.10">
    <property type="entry name" value="EF-hand"/>
    <property type="match status" value="1"/>
</dbReference>
<dbReference type="FunFam" id="1.10.238.10:FF:000030">
    <property type="entry name" value="DCN1-like protein"/>
    <property type="match status" value="1"/>
</dbReference>
<accession>A0A9C7UUI1</accession>
<dbReference type="InterPro" id="IPR014764">
    <property type="entry name" value="DCN-prot"/>
</dbReference>
<evidence type="ECO:0000256" key="1">
    <source>
        <dbReference type="ARBA" id="ARBA00022786"/>
    </source>
</evidence>
<feature type="domain" description="DCUN1" evidence="3">
    <location>
        <begin position="4"/>
        <end position="190"/>
    </location>
</feature>
<reference evidence="4" key="2">
    <citation type="submission" date="2022-01" db="EMBL/GenBank/DDBJ databases">
        <authorList>
            <person name="Hirooka S."/>
            <person name="Miyagishima S.Y."/>
        </authorList>
    </citation>
    <scope>NUCLEOTIDE SEQUENCE</scope>
    <source>
        <strain evidence="4">NBRC 102759</strain>
    </source>
</reference>
<dbReference type="EMBL" id="BQMJ01000072">
    <property type="protein sequence ID" value="GJQ15622.1"/>
    <property type="molecule type" value="Genomic_DNA"/>
</dbReference>
<dbReference type="GO" id="GO:0005886">
    <property type="term" value="C:plasma membrane"/>
    <property type="evidence" value="ECO:0007669"/>
    <property type="project" value="UniProtKB-ARBA"/>
</dbReference>